<protein>
    <submittedName>
        <fullName evidence="1">Uncharacterized protein</fullName>
    </submittedName>
</protein>
<gene>
    <name evidence="1" type="primary">MCYN0721</name>
    <name evidence="1" type="ordered locus">MCYN_0721</name>
</gene>
<dbReference type="AlphaFoldDB" id="L0RUY7"/>
<dbReference type="Proteomes" id="UP000010466">
    <property type="component" value="Chromosome"/>
</dbReference>
<name>L0RUY7_MYCC1</name>
<dbReference type="STRING" id="1246955.MCYN_0721"/>
<sequence>MFLSFKEFPNLILTILASEPSLKLHEATIKGAKSAQLNNNFLNFINVLLDFWTKLGEKRLATLELPRSATKSISQPFYKYKIVPLSMTIL</sequence>
<organism evidence="1 2">
    <name type="scientific">Mycoplasmopsis cynos (strain C142)</name>
    <name type="common">Mycoplasma cynos</name>
    <dbReference type="NCBI Taxonomy" id="1246955"/>
    <lineage>
        <taxon>Bacteria</taxon>
        <taxon>Bacillati</taxon>
        <taxon>Mycoplasmatota</taxon>
        <taxon>Mycoplasmoidales</taxon>
        <taxon>Metamycoplasmataceae</taxon>
        <taxon>Mycoplasmopsis</taxon>
    </lineage>
</organism>
<dbReference type="EMBL" id="HF559394">
    <property type="protein sequence ID" value="CCP24453.1"/>
    <property type="molecule type" value="Genomic_DNA"/>
</dbReference>
<dbReference type="KEGG" id="mcy:MCYN_0721"/>
<keyword evidence="2" id="KW-1185">Reference proteome</keyword>
<accession>L0RUY7</accession>
<reference evidence="2" key="1">
    <citation type="journal article" date="2013" name="Genome Announc.">
        <title>Complete genome sequence of Mycoplasma cynos strain C142.</title>
        <authorList>
            <person name="Walker C.A."/>
            <person name="Mannering S.A."/>
            <person name="Shields S."/>
            <person name="Blake D.P."/>
            <person name="Brownlie J."/>
        </authorList>
    </citation>
    <scope>NUCLEOTIDE SEQUENCE [LARGE SCALE GENOMIC DNA]</scope>
    <source>
        <strain evidence="2">C142</strain>
    </source>
</reference>
<proteinExistence type="predicted"/>
<evidence type="ECO:0000313" key="1">
    <source>
        <dbReference type="EMBL" id="CCP24453.1"/>
    </source>
</evidence>
<dbReference type="HOGENOM" id="CLU_2437620_0_0_14"/>
<evidence type="ECO:0000313" key="2">
    <source>
        <dbReference type="Proteomes" id="UP000010466"/>
    </source>
</evidence>